<gene>
    <name evidence="5" type="ORF">CGOC_LOCUS2732</name>
</gene>
<evidence type="ECO:0008006" key="7">
    <source>
        <dbReference type="Google" id="ProtNLM"/>
    </source>
</evidence>
<evidence type="ECO:0000256" key="2">
    <source>
        <dbReference type="ARBA" id="ARBA00022737"/>
    </source>
</evidence>
<feature type="non-terminal residue" evidence="5">
    <location>
        <position position="1"/>
    </location>
</feature>
<dbReference type="PANTHER" id="PTHR38537:SF13">
    <property type="entry name" value="JITTERBUG, ISOFORM N"/>
    <property type="match status" value="1"/>
</dbReference>
<feature type="repeat" description="Filamin" evidence="3">
    <location>
        <begin position="97"/>
        <end position="183"/>
    </location>
</feature>
<dbReference type="PANTHER" id="PTHR38537">
    <property type="entry name" value="JITTERBUG, ISOFORM N"/>
    <property type="match status" value="1"/>
</dbReference>
<dbReference type="InterPro" id="IPR001298">
    <property type="entry name" value="Filamin/ABP280_rpt"/>
</dbReference>
<dbReference type="SUPFAM" id="SSF81296">
    <property type="entry name" value="E set domains"/>
    <property type="match status" value="2"/>
</dbReference>
<evidence type="ECO:0000313" key="6">
    <source>
        <dbReference type="Proteomes" id="UP000271889"/>
    </source>
</evidence>
<dbReference type="OrthoDB" id="18740at2759"/>
<dbReference type="Gene3D" id="2.60.40.10">
    <property type="entry name" value="Immunoglobulins"/>
    <property type="match status" value="2"/>
</dbReference>
<proteinExistence type="inferred from homology"/>
<dbReference type="InterPro" id="IPR014756">
    <property type="entry name" value="Ig_E-set"/>
</dbReference>
<dbReference type="EMBL" id="UYRV01006392">
    <property type="protein sequence ID" value="VDK53626.1"/>
    <property type="molecule type" value="Genomic_DNA"/>
</dbReference>
<evidence type="ECO:0000256" key="3">
    <source>
        <dbReference type="PROSITE-ProRule" id="PRU00087"/>
    </source>
</evidence>
<organism evidence="5 6">
    <name type="scientific">Cylicostephanus goldi</name>
    <name type="common">Nematode worm</name>
    <dbReference type="NCBI Taxonomy" id="71465"/>
    <lineage>
        <taxon>Eukaryota</taxon>
        <taxon>Metazoa</taxon>
        <taxon>Ecdysozoa</taxon>
        <taxon>Nematoda</taxon>
        <taxon>Chromadorea</taxon>
        <taxon>Rhabditida</taxon>
        <taxon>Rhabditina</taxon>
        <taxon>Rhabditomorpha</taxon>
        <taxon>Strongyloidea</taxon>
        <taxon>Strongylidae</taxon>
        <taxon>Cylicostephanus</taxon>
    </lineage>
</organism>
<dbReference type="GO" id="GO:0030036">
    <property type="term" value="P:actin cytoskeleton organization"/>
    <property type="evidence" value="ECO:0007669"/>
    <property type="project" value="InterPro"/>
</dbReference>
<dbReference type="AlphaFoldDB" id="A0A3P6QS31"/>
<dbReference type="PROSITE" id="PS50194">
    <property type="entry name" value="FILAMIN_REPEAT"/>
    <property type="match status" value="2"/>
</dbReference>
<protein>
    <recommendedName>
        <fullName evidence="7">Filamin</fullName>
    </recommendedName>
</protein>
<dbReference type="InterPro" id="IPR044801">
    <property type="entry name" value="Filamin"/>
</dbReference>
<dbReference type="Proteomes" id="UP000271889">
    <property type="component" value="Unassembled WGS sequence"/>
</dbReference>
<feature type="compositionally biased region" description="Basic residues" evidence="4">
    <location>
        <begin position="226"/>
        <end position="237"/>
    </location>
</feature>
<dbReference type="InterPro" id="IPR013783">
    <property type="entry name" value="Ig-like_fold"/>
</dbReference>
<feature type="region of interest" description="Disordered" evidence="4">
    <location>
        <begin position="207"/>
        <end position="260"/>
    </location>
</feature>
<dbReference type="Pfam" id="PF00630">
    <property type="entry name" value="Filamin"/>
    <property type="match status" value="2"/>
</dbReference>
<comment type="similarity">
    <text evidence="1">Belongs to the filamin family.</text>
</comment>
<evidence type="ECO:0000313" key="5">
    <source>
        <dbReference type="EMBL" id="VDK53626.1"/>
    </source>
</evidence>
<dbReference type="GO" id="GO:0051015">
    <property type="term" value="F:actin filament binding"/>
    <property type="evidence" value="ECO:0007669"/>
    <property type="project" value="InterPro"/>
</dbReference>
<keyword evidence="6" id="KW-1185">Reference proteome</keyword>
<accession>A0A3P6QS31</accession>
<dbReference type="InterPro" id="IPR017868">
    <property type="entry name" value="Filamin/ABP280_repeat-like"/>
</dbReference>
<feature type="repeat" description="Filamin" evidence="3">
    <location>
        <begin position="5"/>
        <end position="99"/>
    </location>
</feature>
<keyword evidence="2" id="KW-0677">Repeat</keyword>
<reference evidence="5 6" key="1">
    <citation type="submission" date="2018-11" db="EMBL/GenBank/DDBJ databases">
        <authorList>
            <consortium name="Pathogen Informatics"/>
        </authorList>
    </citation>
    <scope>NUCLEOTIDE SEQUENCE [LARGE SCALE GENOMIC DNA]</scope>
</reference>
<dbReference type="SMART" id="SM00557">
    <property type="entry name" value="IG_FLMN"/>
    <property type="match status" value="2"/>
</dbReference>
<evidence type="ECO:0000256" key="4">
    <source>
        <dbReference type="SAM" id="MobiDB-lite"/>
    </source>
</evidence>
<sequence>CPYECNITSEGSVRATGDALFKAQRGRTARFEVSLNDATRGELDVLVSDPNGGPLPVRCYRQQDDSYWVEFTPEQTGTHNIEVTFGDVPVIGSPFKCEVVDPKKVRVKGLSDALLLRHATVVNVDRRQAGTGDLSVEVTDPSGAPLKVEMLKSPGGEDRATFLPNQTGPHKVNVKVAGFQIPGKLPSRASVVISCITSMPKILMEPSYFAEKRPKKPKSAQESPKTPKKAQRRRKQPRSTQKSPEAPERQNVLLHPALNF</sequence>
<evidence type="ECO:0000256" key="1">
    <source>
        <dbReference type="ARBA" id="ARBA00009238"/>
    </source>
</evidence>
<name>A0A3P6QS31_CYLGO</name>